<dbReference type="EMBL" id="BAAAPB010000002">
    <property type="protein sequence ID" value="GAA1960848.1"/>
    <property type="molecule type" value="Genomic_DNA"/>
</dbReference>
<sequence>MFNLGIVASIASVLAGGVIATATVVGVVNSSVNSAPAQPGSVSGSSVIQYGSR</sequence>
<gene>
    <name evidence="2" type="ORF">GCM10009798_20750</name>
</gene>
<dbReference type="RefSeq" id="WP_344044746.1">
    <property type="nucleotide sequence ID" value="NZ_BAAAPB010000002.1"/>
</dbReference>
<evidence type="ECO:0000313" key="2">
    <source>
        <dbReference type="EMBL" id="GAA1960848.1"/>
    </source>
</evidence>
<evidence type="ECO:0000256" key="1">
    <source>
        <dbReference type="SAM" id="MobiDB-lite"/>
    </source>
</evidence>
<organism evidence="2 3">
    <name type="scientific">Nocardioides panacihumi</name>
    <dbReference type="NCBI Taxonomy" id="400774"/>
    <lineage>
        <taxon>Bacteria</taxon>
        <taxon>Bacillati</taxon>
        <taxon>Actinomycetota</taxon>
        <taxon>Actinomycetes</taxon>
        <taxon>Propionibacteriales</taxon>
        <taxon>Nocardioidaceae</taxon>
        <taxon>Nocardioides</taxon>
    </lineage>
</organism>
<keyword evidence="3" id="KW-1185">Reference proteome</keyword>
<feature type="region of interest" description="Disordered" evidence="1">
    <location>
        <begin position="33"/>
        <end position="53"/>
    </location>
</feature>
<evidence type="ECO:0000313" key="3">
    <source>
        <dbReference type="Proteomes" id="UP001500571"/>
    </source>
</evidence>
<reference evidence="2 3" key="1">
    <citation type="journal article" date="2019" name="Int. J. Syst. Evol. Microbiol.">
        <title>The Global Catalogue of Microorganisms (GCM) 10K type strain sequencing project: providing services to taxonomists for standard genome sequencing and annotation.</title>
        <authorList>
            <consortium name="The Broad Institute Genomics Platform"/>
            <consortium name="The Broad Institute Genome Sequencing Center for Infectious Disease"/>
            <person name="Wu L."/>
            <person name="Ma J."/>
        </authorList>
    </citation>
    <scope>NUCLEOTIDE SEQUENCE [LARGE SCALE GENOMIC DNA]</scope>
    <source>
        <strain evidence="2 3">JCM 15309</strain>
    </source>
</reference>
<dbReference type="Proteomes" id="UP001500571">
    <property type="component" value="Unassembled WGS sequence"/>
</dbReference>
<protein>
    <recommendedName>
        <fullName evidence="4">DUF2613 family protein</fullName>
    </recommendedName>
</protein>
<comment type="caution">
    <text evidence="2">The sequence shown here is derived from an EMBL/GenBank/DDBJ whole genome shotgun (WGS) entry which is preliminary data.</text>
</comment>
<feature type="compositionally biased region" description="Polar residues" evidence="1">
    <location>
        <begin position="40"/>
        <end position="53"/>
    </location>
</feature>
<evidence type="ECO:0008006" key="4">
    <source>
        <dbReference type="Google" id="ProtNLM"/>
    </source>
</evidence>
<name>A0ABN2QZE2_9ACTN</name>
<proteinExistence type="predicted"/>
<accession>A0ABN2QZE2</accession>